<sequence length="78" mass="8781">MLTKVFQSGNSQAVRIPLDYRFNTDTVEIFRADNGDIILRPARLSGEAFLDLFSGFDDDFIAALADRDDDLPPERDSL</sequence>
<dbReference type="OrthoDB" id="5298361at2"/>
<gene>
    <name evidence="4" type="primary">vapB1</name>
    <name evidence="4" type="ORF">NCTC13294_02169</name>
</gene>
<evidence type="ECO:0000256" key="1">
    <source>
        <dbReference type="ARBA" id="ARBA00007924"/>
    </source>
</evidence>
<dbReference type="EMBL" id="UFUW01000001">
    <property type="protein sequence ID" value="SUX24957.1"/>
    <property type="molecule type" value="Genomic_DNA"/>
</dbReference>
<proteinExistence type="inferred from homology"/>
<keyword evidence="2" id="KW-0238">DNA-binding</keyword>
<dbReference type="AlphaFoldDB" id="A0A381EDU6"/>
<organism evidence="4 5">
    <name type="scientific">Cardiobacterium valvarum</name>
    <dbReference type="NCBI Taxonomy" id="194702"/>
    <lineage>
        <taxon>Bacteria</taxon>
        <taxon>Pseudomonadati</taxon>
        <taxon>Pseudomonadota</taxon>
        <taxon>Gammaproteobacteria</taxon>
        <taxon>Cardiobacteriales</taxon>
        <taxon>Cardiobacteriaceae</taxon>
        <taxon>Cardiobacterium</taxon>
    </lineage>
</organism>
<dbReference type="RefSeq" id="WP_115612305.1">
    <property type="nucleotide sequence ID" value="NZ_JBHLZC010000001.1"/>
</dbReference>
<dbReference type="PANTHER" id="PTHR37550:SF3">
    <property type="entry name" value="ANTITOXIN VAPB1"/>
    <property type="match status" value="1"/>
</dbReference>
<evidence type="ECO:0000256" key="2">
    <source>
        <dbReference type="PROSITE-ProRule" id="PRU01076"/>
    </source>
</evidence>
<dbReference type="Gene3D" id="2.10.260.10">
    <property type="match status" value="1"/>
</dbReference>
<dbReference type="InterPro" id="IPR007159">
    <property type="entry name" value="SpoVT-AbrB_dom"/>
</dbReference>
<dbReference type="Proteomes" id="UP000254572">
    <property type="component" value="Unassembled WGS sequence"/>
</dbReference>
<feature type="domain" description="SpoVT-AbrB" evidence="3">
    <location>
        <begin position="3"/>
        <end position="44"/>
    </location>
</feature>
<evidence type="ECO:0000259" key="3">
    <source>
        <dbReference type="PROSITE" id="PS51740"/>
    </source>
</evidence>
<reference evidence="4 5" key="1">
    <citation type="submission" date="2018-06" db="EMBL/GenBank/DDBJ databases">
        <authorList>
            <consortium name="Pathogen Informatics"/>
            <person name="Doyle S."/>
        </authorList>
    </citation>
    <scope>NUCLEOTIDE SEQUENCE [LARGE SCALE GENOMIC DNA]</scope>
    <source>
        <strain evidence="4 5">NCTC13294</strain>
    </source>
</reference>
<accession>A0A381EDU6</accession>
<dbReference type="Pfam" id="PF04014">
    <property type="entry name" value="MazE_antitoxin"/>
    <property type="match status" value="1"/>
</dbReference>
<name>A0A381EDU6_9GAMM</name>
<dbReference type="GO" id="GO:0003677">
    <property type="term" value="F:DNA binding"/>
    <property type="evidence" value="ECO:0007669"/>
    <property type="project" value="UniProtKB-UniRule"/>
</dbReference>
<dbReference type="SUPFAM" id="SSF89447">
    <property type="entry name" value="AbrB/MazE/MraZ-like"/>
    <property type="match status" value="1"/>
</dbReference>
<dbReference type="PROSITE" id="PS51740">
    <property type="entry name" value="SPOVT_ABRB"/>
    <property type="match status" value="1"/>
</dbReference>
<evidence type="ECO:0000313" key="5">
    <source>
        <dbReference type="Proteomes" id="UP000254572"/>
    </source>
</evidence>
<dbReference type="InterPro" id="IPR037914">
    <property type="entry name" value="SpoVT-AbrB_sf"/>
</dbReference>
<keyword evidence="5" id="KW-1185">Reference proteome</keyword>
<dbReference type="InterPro" id="IPR051734">
    <property type="entry name" value="VapB_TA_antitoxins"/>
</dbReference>
<evidence type="ECO:0000313" key="4">
    <source>
        <dbReference type="EMBL" id="SUX24957.1"/>
    </source>
</evidence>
<protein>
    <submittedName>
        <fullName evidence="4">Antitoxin VapB1</fullName>
    </submittedName>
</protein>
<dbReference type="PANTHER" id="PTHR37550">
    <property type="entry name" value="ANTITOXIN VAPB1"/>
    <property type="match status" value="1"/>
</dbReference>
<comment type="similarity">
    <text evidence="1">Belongs to the VapB family.</text>
</comment>